<evidence type="ECO:0000313" key="7">
    <source>
        <dbReference type="Proteomes" id="UP000027446"/>
    </source>
</evidence>
<dbReference type="FunFam" id="3.40.309.10:FF:000004">
    <property type="entry name" value="Succinate-semialdehyde dehydrogenase I"/>
    <property type="match status" value="1"/>
</dbReference>
<reference evidence="6 7" key="1">
    <citation type="journal article" date="2014" name="Antonie Van Leeuwenhoek">
        <title>Hyphomonas beringensis sp. nov. and Hyphomonas chukchiensis sp. nov., isolated from surface seawater of the Bering Sea and Chukchi Sea.</title>
        <authorList>
            <person name="Li C."/>
            <person name="Lai Q."/>
            <person name="Li G."/>
            <person name="Dong C."/>
            <person name="Wang J."/>
            <person name="Liao Y."/>
            <person name="Shao Z."/>
        </authorList>
    </citation>
    <scope>NUCLEOTIDE SEQUENCE [LARGE SCALE GENOMIC DNA]</scope>
    <source>
        <strain evidence="6 7">MHS-3</strain>
    </source>
</reference>
<accession>A0A069E809</accession>
<organism evidence="6 7">
    <name type="scientific">Hyphomonas adhaerens MHS-3</name>
    <dbReference type="NCBI Taxonomy" id="1280949"/>
    <lineage>
        <taxon>Bacteria</taxon>
        <taxon>Pseudomonadati</taxon>
        <taxon>Pseudomonadota</taxon>
        <taxon>Alphaproteobacteria</taxon>
        <taxon>Hyphomonadales</taxon>
        <taxon>Hyphomonadaceae</taxon>
        <taxon>Hyphomonas</taxon>
    </lineage>
</organism>
<dbReference type="STRING" id="1280949.HAD_10840"/>
<name>A0A069E809_9PROT</name>
<dbReference type="InterPro" id="IPR016162">
    <property type="entry name" value="Ald_DH_N"/>
</dbReference>
<evidence type="ECO:0000256" key="1">
    <source>
        <dbReference type="ARBA" id="ARBA00009986"/>
    </source>
</evidence>
<protein>
    <submittedName>
        <fullName evidence="6">Succinate-semialdehyde dehydrogenase</fullName>
    </submittedName>
</protein>
<dbReference type="FunFam" id="3.40.605.10:FF:000005">
    <property type="entry name" value="Succinate-semialdehyde dehydrogenase I"/>
    <property type="match status" value="1"/>
</dbReference>
<dbReference type="PROSITE" id="PS00687">
    <property type="entry name" value="ALDEHYDE_DEHYDR_GLU"/>
    <property type="match status" value="1"/>
</dbReference>
<dbReference type="InterPro" id="IPR016161">
    <property type="entry name" value="Ald_DH/histidinol_DH"/>
</dbReference>
<gene>
    <name evidence="6" type="ORF">HAD_10840</name>
</gene>
<dbReference type="InterPro" id="IPR015590">
    <property type="entry name" value="Aldehyde_DH_dom"/>
</dbReference>
<sequence>MSDRDIQCPVKAYIDGRWSDASDGHTFDVTNPATGEIIATVADCGVTETRRAIAAAGAAQKAWAGWTANDRANALRHWRDLMVAHADRLARILMLENGKPLTEARGEILYGASYLEWFAEETRRIYGEVIPAPASDKRVVVIRQPVGVCAAITPWNFPNAMLARKAAAALAAGCTLVAKPAEDTPLSALIMAELAGEAGIPDGVFNVLPTSRPADVGGELTSSETVRKISFTGSTEIGRLLLGQAAGTIKKVSMELGGNAPFIVFDDADLDAAADGLMASKFRNAGQTCVCANRIFVHAKVMDAFAEKVLDRVAMLKVADGNVAGAEIGPLINEEAVKKVERLVGAAGTAGARLVTGGQRHDAGRLFYQPTILSGVTPSMDIAREEIFGPVAAMIAFDKEDDVVAMANDTPYGLAAYAYTRDLGRAWRVSEALEYGMVGINEGAISNAAAPFGGVKQSGMGREGSHHGIDDYLELKYIMMGGLGA</sequence>
<evidence type="ECO:0000313" key="6">
    <source>
        <dbReference type="EMBL" id="KCZ86177.1"/>
    </source>
</evidence>
<dbReference type="eggNOG" id="COG1012">
    <property type="taxonomic scope" value="Bacteria"/>
</dbReference>
<evidence type="ECO:0000256" key="2">
    <source>
        <dbReference type="ARBA" id="ARBA00023002"/>
    </source>
</evidence>
<dbReference type="CDD" id="cd07103">
    <property type="entry name" value="ALDH_F5_SSADH_GabD"/>
    <property type="match status" value="1"/>
</dbReference>
<evidence type="ECO:0000256" key="3">
    <source>
        <dbReference type="PROSITE-ProRule" id="PRU10007"/>
    </source>
</evidence>
<dbReference type="EMBL" id="ARYH01000001">
    <property type="protein sequence ID" value="KCZ86177.1"/>
    <property type="molecule type" value="Genomic_DNA"/>
</dbReference>
<dbReference type="RefSeq" id="WP_035571007.1">
    <property type="nucleotide sequence ID" value="NZ_ARYH01000001.1"/>
</dbReference>
<keyword evidence="7" id="KW-1185">Reference proteome</keyword>
<dbReference type="PROSITE" id="PS00070">
    <property type="entry name" value="ALDEHYDE_DEHYDR_CYS"/>
    <property type="match status" value="1"/>
</dbReference>
<dbReference type="Gene3D" id="3.40.605.10">
    <property type="entry name" value="Aldehyde Dehydrogenase, Chain A, domain 1"/>
    <property type="match status" value="1"/>
</dbReference>
<dbReference type="GO" id="GO:0009450">
    <property type="term" value="P:gamma-aminobutyric acid catabolic process"/>
    <property type="evidence" value="ECO:0007669"/>
    <property type="project" value="InterPro"/>
</dbReference>
<dbReference type="PATRIC" id="fig|1280949.3.peg.2218"/>
<dbReference type="Proteomes" id="UP000027446">
    <property type="component" value="Unassembled WGS sequence"/>
</dbReference>
<dbReference type="NCBIfam" id="TIGR01780">
    <property type="entry name" value="SSADH"/>
    <property type="match status" value="1"/>
</dbReference>
<feature type="domain" description="Aldehyde dehydrogenase" evidence="5">
    <location>
        <begin position="18"/>
        <end position="478"/>
    </location>
</feature>
<keyword evidence="2 4" id="KW-0560">Oxidoreductase</keyword>
<comment type="similarity">
    <text evidence="1 4">Belongs to the aldehyde dehydrogenase family.</text>
</comment>
<comment type="caution">
    <text evidence="6">The sequence shown here is derived from an EMBL/GenBank/DDBJ whole genome shotgun (WGS) entry which is preliminary data.</text>
</comment>
<dbReference type="InterPro" id="IPR016160">
    <property type="entry name" value="Ald_DH_CS_CYS"/>
</dbReference>
<dbReference type="InterPro" id="IPR050740">
    <property type="entry name" value="Aldehyde_DH_Superfamily"/>
</dbReference>
<evidence type="ECO:0000256" key="4">
    <source>
        <dbReference type="RuleBase" id="RU003345"/>
    </source>
</evidence>
<dbReference type="PANTHER" id="PTHR43353:SF5">
    <property type="entry name" value="SUCCINATE-SEMIALDEHYDE DEHYDROGENASE, MITOCHONDRIAL"/>
    <property type="match status" value="1"/>
</dbReference>
<dbReference type="Gene3D" id="3.40.309.10">
    <property type="entry name" value="Aldehyde Dehydrogenase, Chain A, domain 2"/>
    <property type="match status" value="1"/>
</dbReference>
<dbReference type="GO" id="GO:0004777">
    <property type="term" value="F:succinate-semialdehyde dehydrogenase (NAD+) activity"/>
    <property type="evidence" value="ECO:0007669"/>
    <property type="project" value="TreeGrafter"/>
</dbReference>
<feature type="active site" evidence="3">
    <location>
        <position position="255"/>
    </location>
</feature>
<dbReference type="Pfam" id="PF00171">
    <property type="entry name" value="Aldedh"/>
    <property type="match status" value="1"/>
</dbReference>
<dbReference type="InterPro" id="IPR029510">
    <property type="entry name" value="Ald_DH_CS_GLU"/>
</dbReference>
<evidence type="ECO:0000259" key="5">
    <source>
        <dbReference type="Pfam" id="PF00171"/>
    </source>
</evidence>
<dbReference type="PANTHER" id="PTHR43353">
    <property type="entry name" value="SUCCINATE-SEMIALDEHYDE DEHYDROGENASE, MITOCHONDRIAL"/>
    <property type="match status" value="1"/>
</dbReference>
<dbReference type="OrthoDB" id="7168186at2"/>
<dbReference type="InterPro" id="IPR016163">
    <property type="entry name" value="Ald_DH_C"/>
</dbReference>
<dbReference type="AlphaFoldDB" id="A0A069E809"/>
<dbReference type="SUPFAM" id="SSF53720">
    <property type="entry name" value="ALDH-like"/>
    <property type="match status" value="1"/>
</dbReference>
<proteinExistence type="inferred from homology"/>
<dbReference type="InterPro" id="IPR010102">
    <property type="entry name" value="Succ_semiAld_DH"/>
</dbReference>